<evidence type="ECO:0000256" key="6">
    <source>
        <dbReference type="ARBA" id="ARBA00038046"/>
    </source>
</evidence>
<dbReference type="GO" id="GO:0016020">
    <property type="term" value="C:membrane"/>
    <property type="evidence" value="ECO:0007669"/>
    <property type="project" value="UniProtKB-SubCell"/>
</dbReference>
<feature type="transmembrane region" description="Helical" evidence="8">
    <location>
        <begin position="1129"/>
        <end position="1149"/>
    </location>
</feature>
<name>A0AAE0BTX3_9CHLO</name>
<feature type="region of interest" description="Disordered" evidence="7">
    <location>
        <begin position="1"/>
        <end position="83"/>
    </location>
</feature>
<evidence type="ECO:0000259" key="9">
    <source>
        <dbReference type="PROSITE" id="PS50156"/>
    </source>
</evidence>
<evidence type="ECO:0000256" key="8">
    <source>
        <dbReference type="SAM" id="Phobius"/>
    </source>
</evidence>
<comment type="similarity">
    <text evidence="6">Belongs to the dispatched family.</text>
</comment>
<feature type="transmembrane region" description="Helical" evidence="8">
    <location>
        <begin position="1205"/>
        <end position="1229"/>
    </location>
</feature>
<accession>A0AAE0BTX3</accession>
<evidence type="ECO:0000313" key="10">
    <source>
        <dbReference type="EMBL" id="KAK3242148.1"/>
    </source>
</evidence>
<dbReference type="EMBL" id="LGRX02033227">
    <property type="protein sequence ID" value="KAK3242148.1"/>
    <property type="molecule type" value="Genomic_DNA"/>
</dbReference>
<dbReference type="PROSITE" id="PS50156">
    <property type="entry name" value="SSD"/>
    <property type="match status" value="1"/>
</dbReference>
<protein>
    <submittedName>
        <fullName evidence="10">Patched domain-containing protein</fullName>
    </submittedName>
</protein>
<dbReference type="Gene3D" id="1.20.1640.10">
    <property type="entry name" value="Multidrug efflux transporter AcrB transmembrane domain"/>
    <property type="match status" value="2"/>
</dbReference>
<dbReference type="AlphaFoldDB" id="A0AAE0BTX3"/>
<feature type="region of interest" description="Disordered" evidence="7">
    <location>
        <begin position="660"/>
        <end position="685"/>
    </location>
</feature>
<proteinExistence type="inferred from homology"/>
<keyword evidence="3 8" id="KW-1133">Transmembrane helix</keyword>
<feature type="transmembrane region" description="Helical" evidence="8">
    <location>
        <begin position="484"/>
        <end position="505"/>
    </location>
</feature>
<keyword evidence="11" id="KW-1185">Reference proteome</keyword>
<feature type="transmembrane region" description="Helical" evidence="8">
    <location>
        <begin position="615"/>
        <end position="640"/>
    </location>
</feature>
<feature type="domain" description="SSD" evidence="9">
    <location>
        <begin position="512"/>
        <end position="640"/>
    </location>
</feature>
<dbReference type="InterPro" id="IPR000731">
    <property type="entry name" value="SSD"/>
</dbReference>
<organism evidence="10 11">
    <name type="scientific">Cymbomonas tetramitiformis</name>
    <dbReference type="NCBI Taxonomy" id="36881"/>
    <lineage>
        <taxon>Eukaryota</taxon>
        <taxon>Viridiplantae</taxon>
        <taxon>Chlorophyta</taxon>
        <taxon>Pyramimonadophyceae</taxon>
        <taxon>Pyramimonadales</taxon>
        <taxon>Pyramimonadaceae</taxon>
        <taxon>Cymbomonas</taxon>
    </lineage>
</organism>
<sequence length="1262" mass="140833">MAETSANGVELTTLEDANPLAPLAMKPKSSVDSFQDDMQTQTPGTSEENTGGGPATAVPVNDDSPKVSTPPLSAPDAKRGQGMINGNPLFEATAAEDAREGGEERLPSPENPVDTPHLEAPIPFVNLIPKKPCTAFGIFCCGWFLTFVVGGSLFATGAVVLSTDTPFYNRGDLTQSQEDAFTQASIFASSIHAASDSSSYGCVHSDETSLAYDGTLAKGSYPSDACQRSQQLEMNILYLRKDVTDNIFTADILAKIQEMEMYMRNEEDYAKHCQLVDTNIYVSEEERETFDSIPDEDRAAHIEAWAVNTTHGNYTACRTPTSGMYLFDKMYFDLYMDSGYGYYMADADTVYMKPTTDSDEWRDHVTQYWANYTSKSYDLSKYHLHQYSDIDDEIYVTNLLSPVATNGFEGGSGRAYGLLSTFYWALPLDGYEDQSDDRSDQLAKLGAYLYHAFHSELGGMNIAGVEVYWGDTAKQMMLIEIGVVMNEAFTWLAIAILFVYLYLILMLDSVFLASMGMGQILLAFFPSLLLYKFVLQQNYFGTLNVIAVFIIIGVGVDDIFVFNDDWTNNSHIYQDSSRFSHTWKRSAKAMLTTSLTTIFSFFSNSTSVFPAISTFGYFAAMMILVNYSAVITFYPSCVMVHHTIIKRKYPMDAPSNLFAKMRRRPQPSSPRNTPEAEEESEGSPAEKKLEGLVGFFHHTWAPIVIKWRHLILLCHLGLFVMFLLGAMEIQPAQDIPQILLESNQYRQYSSKLGQSFASADNPFQLQVEMVTGIHPDDPIDRAGTSPPDPDDMGDPRYVLCGQELDGYMGFDLTDPESQMWLLNVCHDAYFGNVTAYHNMSVGRGYDMYSKDGVYGPYEREACARVLDSEAGMPQTEDGYRTFVTCPMQGLRDWLLTRSGCQALQSYDLKCYNETRVNCTRVAGNASSTCEPFPLPQDSSMLVLGEWLSSSDRDPSSGATPMDKYGKYLYVQGCKTDSYTGSTEQEDCSKVTTCDHVIRQTTNSDGSATVPLWMRSQFKTVKDWKSLDYSAGLDLYDKWKEWMDEMNRHAPQYCNVTFQTSNSAWSFYNLNKSLIEETFFGIGLSLFCAFVVMASPLATSNVPMAFISTLTIAYIVLGVFWFTVAKGWDLGALEAINYVMVIGLSVDYCVHLSEAYIHAHSQDRKHRVRDMLTELGVSVVSGACSTLGCSFFMFFPGNEFYPKFGQFIFCTILLSIVHSLTFFPALLACIGPEGKNGNVFHAFDTVKHLVREVSGGKTCQDNF</sequence>
<keyword evidence="2 8" id="KW-0812">Transmembrane</keyword>
<comment type="caution">
    <text evidence="10">The sequence shown here is derived from an EMBL/GenBank/DDBJ whole genome shotgun (WGS) entry which is preliminary data.</text>
</comment>
<evidence type="ECO:0000256" key="1">
    <source>
        <dbReference type="ARBA" id="ARBA00004141"/>
    </source>
</evidence>
<feature type="region of interest" description="Disordered" evidence="7">
    <location>
        <begin position="96"/>
        <end position="115"/>
    </location>
</feature>
<dbReference type="PANTHER" id="PTHR45951">
    <property type="entry name" value="PROTEIN DISPATCHED-RELATED"/>
    <property type="match status" value="1"/>
</dbReference>
<feature type="compositionally biased region" description="Polar residues" evidence="7">
    <location>
        <begin position="30"/>
        <end position="49"/>
    </location>
</feature>
<evidence type="ECO:0000256" key="4">
    <source>
        <dbReference type="ARBA" id="ARBA00023136"/>
    </source>
</evidence>
<feature type="compositionally biased region" description="Basic and acidic residues" evidence="7">
    <location>
        <begin position="96"/>
        <end position="107"/>
    </location>
</feature>
<evidence type="ECO:0000256" key="3">
    <source>
        <dbReference type="ARBA" id="ARBA00022989"/>
    </source>
</evidence>
<gene>
    <name evidence="10" type="ORF">CYMTET_48141</name>
</gene>
<dbReference type="Pfam" id="PF03176">
    <property type="entry name" value="MMPL"/>
    <property type="match status" value="1"/>
</dbReference>
<dbReference type="InterPro" id="IPR052081">
    <property type="entry name" value="Dispatched_Hh_regulator"/>
</dbReference>
<dbReference type="InterPro" id="IPR053958">
    <property type="entry name" value="HMGCR/SNAP/NPC1-like_SSD"/>
</dbReference>
<dbReference type="InterPro" id="IPR004869">
    <property type="entry name" value="MMPL_dom"/>
</dbReference>
<reference evidence="10 11" key="1">
    <citation type="journal article" date="2015" name="Genome Biol. Evol.">
        <title>Comparative Genomics of a Bacterivorous Green Alga Reveals Evolutionary Causalities and Consequences of Phago-Mixotrophic Mode of Nutrition.</title>
        <authorList>
            <person name="Burns J.A."/>
            <person name="Paasch A."/>
            <person name="Narechania A."/>
            <person name="Kim E."/>
        </authorList>
    </citation>
    <scope>NUCLEOTIDE SEQUENCE [LARGE SCALE GENOMIC DNA]</scope>
    <source>
        <strain evidence="10 11">PLY_AMNH</strain>
    </source>
</reference>
<dbReference type="Pfam" id="PF12349">
    <property type="entry name" value="Sterol-sensing"/>
    <property type="match status" value="1"/>
</dbReference>
<feature type="transmembrane region" description="Helical" evidence="8">
    <location>
        <begin position="1078"/>
        <end position="1097"/>
    </location>
</feature>
<feature type="transmembrane region" description="Helical" evidence="8">
    <location>
        <begin position="1104"/>
        <end position="1123"/>
    </location>
</feature>
<keyword evidence="4 8" id="KW-0472">Membrane</keyword>
<feature type="transmembrane region" description="Helical" evidence="8">
    <location>
        <begin position="710"/>
        <end position="727"/>
    </location>
</feature>
<feature type="transmembrane region" description="Helical" evidence="8">
    <location>
        <begin position="511"/>
        <end position="531"/>
    </location>
</feature>
<evidence type="ECO:0000256" key="2">
    <source>
        <dbReference type="ARBA" id="ARBA00022692"/>
    </source>
</evidence>
<evidence type="ECO:0000256" key="5">
    <source>
        <dbReference type="ARBA" id="ARBA00023180"/>
    </source>
</evidence>
<feature type="transmembrane region" description="Helical" evidence="8">
    <location>
        <begin position="136"/>
        <end position="161"/>
    </location>
</feature>
<dbReference type="Proteomes" id="UP001190700">
    <property type="component" value="Unassembled WGS sequence"/>
</dbReference>
<dbReference type="GO" id="GO:0022857">
    <property type="term" value="F:transmembrane transporter activity"/>
    <property type="evidence" value="ECO:0007669"/>
    <property type="project" value="TreeGrafter"/>
</dbReference>
<feature type="transmembrane region" description="Helical" evidence="8">
    <location>
        <begin position="1170"/>
        <end position="1193"/>
    </location>
</feature>
<dbReference type="PANTHER" id="PTHR45951:SF7">
    <property type="entry name" value="SSD DOMAIN-CONTAINING PROTEIN"/>
    <property type="match status" value="1"/>
</dbReference>
<comment type="subcellular location">
    <subcellularLocation>
        <location evidence="1">Membrane</location>
        <topology evidence="1">Multi-pass membrane protein</topology>
    </subcellularLocation>
</comment>
<keyword evidence="5" id="KW-0325">Glycoprotein</keyword>
<evidence type="ECO:0000256" key="7">
    <source>
        <dbReference type="SAM" id="MobiDB-lite"/>
    </source>
</evidence>
<dbReference type="SUPFAM" id="SSF82866">
    <property type="entry name" value="Multidrug efflux transporter AcrB transmembrane domain"/>
    <property type="match status" value="2"/>
</dbReference>
<feature type="transmembrane region" description="Helical" evidence="8">
    <location>
        <begin position="543"/>
        <end position="562"/>
    </location>
</feature>
<evidence type="ECO:0000313" key="11">
    <source>
        <dbReference type="Proteomes" id="UP001190700"/>
    </source>
</evidence>